<comment type="caution">
    <text evidence="3">The sequence shown here is derived from an EMBL/GenBank/DDBJ whole genome shotgun (WGS) entry which is preliminary data.</text>
</comment>
<organism evidence="3 4">
    <name type="scientific">Thauera phenylacetica B4P</name>
    <dbReference type="NCBI Taxonomy" id="1234382"/>
    <lineage>
        <taxon>Bacteria</taxon>
        <taxon>Pseudomonadati</taxon>
        <taxon>Pseudomonadota</taxon>
        <taxon>Betaproteobacteria</taxon>
        <taxon>Rhodocyclales</taxon>
        <taxon>Zoogloeaceae</taxon>
        <taxon>Thauera</taxon>
    </lineage>
</organism>
<evidence type="ECO:0000313" key="4">
    <source>
        <dbReference type="Proteomes" id="UP000013047"/>
    </source>
</evidence>
<dbReference type="Proteomes" id="UP000013047">
    <property type="component" value="Unassembled WGS sequence"/>
</dbReference>
<dbReference type="RefSeq" id="WP_004363654.1">
    <property type="nucleotide sequence ID" value="NZ_AMXF01000077.1"/>
</dbReference>
<feature type="signal peptide" evidence="1">
    <location>
        <begin position="1"/>
        <end position="39"/>
    </location>
</feature>
<evidence type="ECO:0000259" key="2">
    <source>
        <dbReference type="Pfam" id="PF03781"/>
    </source>
</evidence>
<reference evidence="3 4" key="1">
    <citation type="submission" date="2012-09" db="EMBL/GenBank/DDBJ databases">
        <title>Draft Genome Sequences of 6 Strains from Genus Thauera.</title>
        <authorList>
            <person name="Liu B."/>
            <person name="Shapleigh J.P."/>
            <person name="Frostegard A.H."/>
        </authorList>
    </citation>
    <scope>NUCLEOTIDE SEQUENCE [LARGE SCALE GENOMIC DNA]</scope>
    <source>
        <strain evidence="3 4">B4P</strain>
    </source>
</reference>
<dbReference type="AlphaFoldDB" id="N6ZQS9"/>
<gene>
    <name evidence="3" type="ORF">C667_11749</name>
</gene>
<dbReference type="PANTHER" id="PTHR23150:SF19">
    <property type="entry name" value="FORMYLGLYCINE-GENERATING ENZYME"/>
    <property type="match status" value="1"/>
</dbReference>
<dbReference type="EMBL" id="AMXF01000077">
    <property type="protein sequence ID" value="ENO96867.1"/>
    <property type="molecule type" value="Genomic_DNA"/>
</dbReference>
<protein>
    <recommendedName>
        <fullName evidence="2">Sulfatase-modifying factor enzyme-like domain-containing protein</fullName>
    </recommendedName>
</protein>
<dbReference type="SUPFAM" id="SSF56436">
    <property type="entry name" value="C-type lectin-like"/>
    <property type="match status" value="1"/>
</dbReference>
<dbReference type="OrthoDB" id="9768004at2"/>
<feature type="chain" id="PRO_5004128823" description="Sulfatase-modifying factor enzyme-like domain-containing protein" evidence="1">
    <location>
        <begin position="40"/>
        <end position="282"/>
    </location>
</feature>
<dbReference type="InterPro" id="IPR051043">
    <property type="entry name" value="Sulfatase_Mod_Factor_Kinase"/>
</dbReference>
<proteinExistence type="predicted"/>
<dbReference type="InterPro" id="IPR016187">
    <property type="entry name" value="CTDL_fold"/>
</dbReference>
<evidence type="ECO:0000313" key="3">
    <source>
        <dbReference type="EMBL" id="ENO96867.1"/>
    </source>
</evidence>
<dbReference type="GO" id="GO:0120147">
    <property type="term" value="F:formylglycine-generating oxidase activity"/>
    <property type="evidence" value="ECO:0007669"/>
    <property type="project" value="TreeGrafter"/>
</dbReference>
<dbReference type="Pfam" id="PF03781">
    <property type="entry name" value="FGE-sulfatase"/>
    <property type="match status" value="1"/>
</dbReference>
<feature type="domain" description="Sulfatase-modifying factor enzyme-like" evidence="2">
    <location>
        <begin position="53"/>
        <end position="271"/>
    </location>
</feature>
<accession>N6ZQS9</accession>
<sequence length="282" mass="30984">MNKPDSIQKNRAEFLSSTCARLRAALCVALVVAAPLAAAEEAAVWREPATGMEFVRVPGGCFDMGDTFGDGETNERPVHKVCMTPYWIGRHEVTQEQWTRLMDYNLSVFATSPAHPVDSVNQADIAEFVRRLGEKNPGRVFRLPTEAEWEYACRGAGRAERFGGEAAPEGANTAERAELEGDGSLAVGSYAPNALGIHDMSGNLWEWVSDVYAADAYLHHEAENPHYQASGPARLLRGGAWTHPAGFARCSKRHMHCRPTARFDFVSFRLVLEEGADGRPAH</sequence>
<keyword evidence="1" id="KW-0732">Signal</keyword>
<dbReference type="InterPro" id="IPR042095">
    <property type="entry name" value="SUMF_sf"/>
</dbReference>
<evidence type="ECO:0000256" key="1">
    <source>
        <dbReference type="SAM" id="SignalP"/>
    </source>
</evidence>
<dbReference type="InterPro" id="IPR005532">
    <property type="entry name" value="SUMF_dom"/>
</dbReference>
<keyword evidence="4" id="KW-1185">Reference proteome</keyword>
<dbReference type="PANTHER" id="PTHR23150">
    <property type="entry name" value="SULFATASE MODIFYING FACTOR 1, 2"/>
    <property type="match status" value="1"/>
</dbReference>
<name>N6ZQS9_9RHOO</name>
<dbReference type="Gene3D" id="3.90.1580.10">
    <property type="entry name" value="paralog of FGE (formylglycine-generating enzyme)"/>
    <property type="match status" value="1"/>
</dbReference>